<feature type="region of interest" description="Disordered" evidence="1">
    <location>
        <begin position="1"/>
        <end position="41"/>
    </location>
</feature>
<feature type="compositionally biased region" description="Polar residues" evidence="1">
    <location>
        <begin position="13"/>
        <end position="24"/>
    </location>
</feature>
<dbReference type="Proteomes" id="UP000266673">
    <property type="component" value="Unassembled WGS sequence"/>
</dbReference>
<protein>
    <submittedName>
        <fullName evidence="2">Uncharacterized protein</fullName>
    </submittedName>
</protein>
<dbReference type="EMBL" id="QKWP01002952">
    <property type="protein sequence ID" value="RIB01750.1"/>
    <property type="molecule type" value="Genomic_DNA"/>
</dbReference>
<evidence type="ECO:0000256" key="1">
    <source>
        <dbReference type="SAM" id="MobiDB-lite"/>
    </source>
</evidence>
<evidence type="ECO:0000313" key="2">
    <source>
        <dbReference type="EMBL" id="RIB01750.1"/>
    </source>
</evidence>
<feature type="compositionally biased region" description="Basic and acidic residues" evidence="1">
    <location>
        <begin position="69"/>
        <end position="102"/>
    </location>
</feature>
<organism evidence="2 3">
    <name type="scientific">Gigaspora rosea</name>
    <dbReference type="NCBI Taxonomy" id="44941"/>
    <lineage>
        <taxon>Eukaryota</taxon>
        <taxon>Fungi</taxon>
        <taxon>Fungi incertae sedis</taxon>
        <taxon>Mucoromycota</taxon>
        <taxon>Glomeromycotina</taxon>
        <taxon>Glomeromycetes</taxon>
        <taxon>Diversisporales</taxon>
        <taxon>Gigasporaceae</taxon>
        <taxon>Gigaspora</taxon>
    </lineage>
</organism>
<evidence type="ECO:0000313" key="3">
    <source>
        <dbReference type="Proteomes" id="UP000266673"/>
    </source>
</evidence>
<proteinExistence type="predicted"/>
<name>A0A397TUP8_9GLOM</name>
<keyword evidence="3" id="KW-1185">Reference proteome</keyword>
<feature type="region of interest" description="Disordered" evidence="1">
    <location>
        <begin position="68"/>
        <end position="102"/>
    </location>
</feature>
<reference evidence="2 3" key="1">
    <citation type="submission" date="2018-06" db="EMBL/GenBank/DDBJ databases">
        <title>Comparative genomics reveals the genomic features of Rhizophagus irregularis, R. cerebriforme, R. diaphanum and Gigaspora rosea, and their symbiotic lifestyle signature.</title>
        <authorList>
            <person name="Morin E."/>
            <person name="San Clemente H."/>
            <person name="Chen E.C.H."/>
            <person name="De La Providencia I."/>
            <person name="Hainaut M."/>
            <person name="Kuo A."/>
            <person name="Kohler A."/>
            <person name="Murat C."/>
            <person name="Tang N."/>
            <person name="Roy S."/>
            <person name="Loubradou J."/>
            <person name="Henrissat B."/>
            <person name="Grigoriev I.V."/>
            <person name="Corradi N."/>
            <person name="Roux C."/>
            <person name="Martin F.M."/>
        </authorList>
    </citation>
    <scope>NUCLEOTIDE SEQUENCE [LARGE SCALE GENOMIC DNA]</scope>
    <source>
        <strain evidence="2 3">DAOM 194757</strain>
    </source>
</reference>
<comment type="caution">
    <text evidence="2">The sequence shown here is derived from an EMBL/GenBank/DDBJ whole genome shotgun (WGS) entry which is preliminary data.</text>
</comment>
<dbReference type="AlphaFoldDB" id="A0A397TUP8"/>
<sequence length="163" mass="18685">MDYGIGEKLTAVHITSNKNQQENVEGSKENGEENRNQEKTKERVKQLLVEHECGQTDYGLLEKLIAESSSKKEKPHEFRINYKGKTKEDKRQEVGVEEKNRKNENCQEVEMQREMVPIESGNVALSKNFNAGVNVTERENSHETDLTEIQQGTKGESENLYTI</sequence>
<feature type="region of interest" description="Disordered" evidence="1">
    <location>
        <begin position="137"/>
        <end position="163"/>
    </location>
</feature>
<feature type="compositionally biased region" description="Basic and acidic residues" evidence="1">
    <location>
        <begin position="25"/>
        <end position="41"/>
    </location>
</feature>
<gene>
    <name evidence="2" type="ORF">C2G38_2050617</name>
</gene>
<feature type="compositionally biased region" description="Polar residues" evidence="1">
    <location>
        <begin position="147"/>
        <end position="163"/>
    </location>
</feature>
<accession>A0A397TUP8</accession>